<dbReference type="RefSeq" id="WP_377329311.1">
    <property type="nucleotide sequence ID" value="NZ_JBHSNG010000025.1"/>
</dbReference>
<feature type="signal peptide" evidence="6">
    <location>
        <begin position="1"/>
        <end position="27"/>
    </location>
</feature>
<dbReference type="Pfam" id="PF01565">
    <property type="entry name" value="FAD_binding_4"/>
    <property type="match status" value="1"/>
</dbReference>
<evidence type="ECO:0000256" key="6">
    <source>
        <dbReference type="SAM" id="SignalP"/>
    </source>
</evidence>
<evidence type="ECO:0000259" key="7">
    <source>
        <dbReference type="PROSITE" id="PS51387"/>
    </source>
</evidence>
<evidence type="ECO:0000256" key="1">
    <source>
        <dbReference type="ARBA" id="ARBA00001974"/>
    </source>
</evidence>
<organism evidence="8 9">
    <name type="scientific">Rhodanobacter terrae</name>
    <dbReference type="NCBI Taxonomy" id="418647"/>
    <lineage>
        <taxon>Bacteria</taxon>
        <taxon>Pseudomonadati</taxon>
        <taxon>Pseudomonadota</taxon>
        <taxon>Gammaproteobacteria</taxon>
        <taxon>Lysobacterales</taxon>
        <taxon>Rhodanobacteraceae</taxon>
        <taxon>Rhodanobacter</taxon>
    </lineage>
</organism>
<evidence type="ECO:0000313" key="8">
    <source>
        <dbReference type="EMBL" id="MFC5582842.1"/>
    </source>
</evidence>
<dbReference type="InterPro" id="IPR016166">
    <property type="entry name" value="FAD-bd_PCMH"/>
</dbReference>
<dbReference type="PROSITE" id="PS51387">
    <property type="entry name" value="FAD_PCMH"/>
    <property type="match status" value="1"/>
</dbReference>
<evidence type="ECO:0000256" key="3">
    <source>
        <dbReference type="ARBA" id="ARBA00022630"/>
    </source>
</evidence>
<dbReference type="InterPro" id="IPR016169">
    <property type="entry name" value="FAD-bd_PCMH_sub2"/>
</dbReference>
<dbReference type="InterPro" id="IPR012951">
    <property type="entry name" value="BBE"/>
</dbReference>
<keyword evidence="6" id="KW-0732">Signal</keyword>
<protein>
    <submittedName>
        <fullName evidence="8">FAD-dependent oxidoreductase</fullName>
    </submittedName>
</protein>
<dbReference type="Pfam" id="PF08031">
    <property type="entry name" value="BBE"/>
    <property type="match status" value="1"/>
</dbReference>
<dbReference type="PANTHER" id="PTHR42973:SF39">
    <property type="entry name" value="FAD-BINDING PCMH-TYPE DOMAIN-CONTAINING PROTEIN"/>
    <property type="match status" value="1"/>
</dbReference>
<dbReference type="Gene3D" id="3.30.465.10">
    <property type="match status" value="2"/>
</dbReference>
<dbReference type="Proteomes" id="UP001596111">
    <property type="component" value="Unassembled WGS sequence"/>
</dbReference>
<dbReference type="EMBL" id="JBHSNG010000025">
    <property type="protein sequence ID" value="MFC5582842.1"/>
    <property type="molecule type" value="Genomic_DNA"/>
</dbReference>
<reference evidence="9" key="1">
    <citation type="journal article" date="2019" name="Int. J. Syst. Evol. Microbiol.">
        <title>The Global Catalogue of Microorganisms (GCM) 10K type strain sequencing project: providing services to taxonomists for standard genome sequencing and annotation.</title>
        <authorList>
            <consortium name="The Broad Institute Genomics Platform"/>
            <consortium name="The Broad Institute Genome Sequencing Center for Infectious Disease"/>
            <person name="Wu L."/>
            <person name="Ma J."/>
        </authorList>
    </citation>
    <scope>NUCLEOTIDE SEQUENCE [LARGE SCALE GENOMIC DNA]</scope>
    <source>
        <strain evidence="9">CGMCC 1.13587</strain>
    </source>
</reference>
<dbReference type="PANTHER" id="PTHR42973">
    <property type="entry name" value="BINDING OXIDOREDUCTASE, PUTATIVE (AFU_ORTHOLOGUE AFUA_1G17690)-RELATED"/>
    <property type="match status" value="1"/>
</dbReference>
<comment type="similarity">
    <text evidence="2">Belongs to the oxygen-dependent FAD-linked oxidoreductase family.</text>
</comment>
<keyword evidence="3" id="KW-0285">Flavoprotein</keyword>
<evidence type="ECO:0000313" key="9">
    <source>
        <dbReference type="Proteomes" id="UP001596111"/>
    </source>
</evidence>
<keyword evidence="9" id="KW-1185">Reference proteome</keyword>
<gene>
    <name evidence="8" type="ORF">ACFPPB_17135</name>
</gene>
<sequence>MKRRDLLKAAVTLPLLPLLMRSGTALAHGAGTLATTVRSRLRPGQPGWPAAVEWEQLKRQVGGRLLKLESPFAPCDAAQPDSACAQVLKQLHNPFAVGDNPALTQTSGWADAWTSQPSAYAVAAEHAADVVAAVNFARKHHLRLVVKGGGHSYQGTSDAPDSLLVWTRHMNQVSLYDAFVPQGCAGHVAPQTAVSVQAGAMWIDAYNAVTTRGGRYVQGGGCTTVGVAGLVQSGGFGSLSKRWGTAASNLLEAEVVTADGRVRIANACTNPELFWGLKGGGGGSLGVVTRLTLRTFELPDSFGGANLTVKADSEAAYRALIAEAVGFYQRALFNPHWGEQMKFYGGDTFEVSMMFQDLTKQQAEQIWAPFLAWVRARKDCRVTKPFQALAAPARHLWDAEFLRKYLSDAIVADDRPDAPRDRFVWAGDREQAGWFIQGYQSAWLPASLLQPERQASLAEALFEAAQHQGVSLHFNKGLAGAPADAIARARDTATHPQVLDAFALAISASGDDPAFPGMPGAKPDLAMARRMAAAVGKTMDALRAVAPDSGSYVSESDYFLRDWQRGFWGSNYPRLAAVKRRYDPDGLFFVHHGVGSEDWSADGFTRLRGG</sequence>
<feature type="domain" description="FAD-binding PCMH-type" evidence="7">
    <location>
        <begin position="113"/>
        <end position="298"/>
    </location>
</feature>
<feature type="chain" id="PRO_5046989797" evidence="6">
    <location>
        <begin position="28"/>
        <end position="610"/>
    </location>
</feature>
<dbReference type="SUPFAM" id="SSF56176">
    <property type="entry name" value="FAD-binding/transporter-associated domain-like"/>
    <property type="match status" value="1"/>
</dbReference>
<evidence type="ECO:0000256" key="2">
    <source>
        <dbReference type="ARBA" id="ARBA00005466"/>
    </source>
</evidence>
<proteinExistence type="inferred from homology"/>
<comment type="cofactor">
    <cofactor evidence="1">
        <name>FAD</name>
        <dbReference type="ChEBI" id="CHEBI:57692"/>
    </cofactor>
</comment>
<evidence type="ECO:0000256" key="4">
    <source>
        <dbReference type="ARBA" id="ARBA00022827"/>
    </source>
</evidence>
<evidence type="ECO:0000256" key="5">
    <source>
        <dbReference type="ARBA" id="ARBA00023002"/>
    </source>
</evidence>
<dbReference type="InterPro" id="IPR050416">
    <property type="entry name" value="FAD-linked_Oxidoreductase"/>
</dbReference>
<keyword evidence="4" id="KW-0274">FAD</keyword>
<accession>A0ABW0T0P6</accession>
<comment type="caution">
    <text evidence="8">The sequence shown here is derived from an EMBL/GenBank/DDBJ whole genome shotgun (WGS) entry which is preliminary data.</text>
</comment>
<dbReference type="InterPro" id="IPR006094">
    <property type="entry name" value="Oxid_FAD_bind_N"/>
</dbReference>
<keyword evidence="5" id="KW-0560">Oxidoreductase</keyword>
<dbReference type="InterPro" id="IPR036318">
    <property type="entry name" value="FAD-bd_PCMH-like_sf"/>
</dbReference>
<name>A0ABW0T0P6_9GAMM</name>